<evidence type="ECO:0000256" key="4">
    <source>
        <dbReference type="ARBA" id="ARBA00022679"/>
    </source>
</evidence>
<dbReference type="AlphaFoldDB" id="A0A6M3HUD9"/>
<keyword evidence="3" id="KW-0997">Cell inner membrane</keyword>
<evidence type="ECO:0000256" key="1">
    <source>
        <dbReference type="ARBA" id="ARBA00004533"/>
    </source>
</evidence>
<keyword evidence="6" id="KW-0012">Acyltransferase</keyword>
<dbReference type="PANTHER" id="PTHR30606:SF9">
    <property type="entry name" value="LIPID A BIOSYNTHESIS LAUROYLTRANSFERASE"/>
    <property type="match status" value="1"/>
</dbReference>
<accession>A0A6M3HUD9</accession>
<reference evidence="8 9" key="1">
    <citation type="submission" date="2019-03" db="EMBL/GenBank/DDBJ databases">
        <title>Complete Genome Sequence of Allofrancisella frigidaquae Strain SYSU 10HL1970 Isolated from Water-Cooling Systems in China.</title>
        <authorList>
            <person name="Ohrman C."/>
            <person name="Uneklint I."/>
            <person name="Sjodin A."/>
        </authorList>
    </citation>
    <scope>NUCLEOTIDE SEQUENCE [LARGE SCALE GENOMIC DNA]</scope>
    <source>
        <strain evidence="8 9">SYSU 10HL1970</strain>
    </source>
</reference>
<feature type="transmembrane region" description="Helical" evidence="7">
    <location>
        <begin position="12"/>
        <end position="43"/>
    </location>
</feature>
<dbReference type="PANTHER" id="PTHR30606">
    <property type="entry name" value="LIPID A BIOSYNTHESIS LAUROYL ACYLTRANSFERASE"/>
    <property type="match status" value="1"/>
</dbReference>
<gene>
    <name evidence="8" type="ORF">E3E15_00325</name>
</gene>
<dbReference type="CDD" id="cd07984">
    <property type="entry name" value="LPLAT_LABLAT-like"/>
    <property type="match status" value="1"/>
</dbReference>
<evidence type="ECO:0000313" key="9">
    <source>
        <dbReference type="Proteomes" id="UP000503320"/>
    </source>
</evidence>
<dbReference type="PIRSF" id="PIRSF026649">
    <property type="entry name" value="MsbB"/>
    <property type="match status" value="1"/>
</dbReference>
<keyword evidence="9" id="KW-1185">Reference proteome</keyword>
<name>A0A6M3HUD9_9GAMM</name>
<evidence type="ECO:0000313" key="8">
    <source>
        <dbReference type="EMBL" id="QIV93882.1"/>
    </source>
</evidence>
<evidence type="ECO:0000256" key="2">
    <source>
        <dbReference type="ARBA" id="ARBA00022475"/>
    </source>
</evidence>
<dbReference type="Pfam" id="PF03279">
    <property type="entry name" value="Lip_A_acyltrans"/>
    <property type="match status" value="1"/>
</dbReference>
<keyword evidence="7" id="KW-1133">Transmembrane helix</keyword>
<organism evidence="8 9">
    <name type="scientific">Allofrancisella frigidaquae</name>
    <dbReference type="NCBI Taxonomy" id="1085644"/>
    <lineage>
        <taxon>Bacteria</taxon>
        <taxon>Pseudomonadati</taxon>
        <taxon>Pseudomonadota</taxon>
        <taxon>Gammaproteobacteria</taxon>
        <taxon>Thiotrichales</taxon>
        <taxon>Francisellaceae</taxon>
        <taxon>Allofrancisella</taxon>
    </lineage>
</organism>
<sequence length="300" mass="34997">MNKSLLTPKYWGLWIIIGFSKVIVNILPYKALMHLAVGVGFLAKPLAKKRQQIAIINLKIAFPEKSDKEIKKLANDSYKSACMAGFESIIAWFMSDKKFKKIKFETIDASLFEKIHFDKNKVVIVLGFHFHCLEIIGRYIGQTYKPFTVMYQTHKNPLMEYVITSARKKYVHECFQRKNIVSVIKSLKRKVSLWYAPDQDFREHIVFAPFFGKLCATLTITPWLAEKTGAIVIPAYYIRKNDLSGYTIFAGEPLNFTGDAYKDAKMTNKFLEEAIRKHPEQYLWQHRRYKTRPNGEEKIY</sequence>
<keyword evidence="2" id="KW-1003">Cell membrane</keyword>
<dbReference type="GO" id="GO:0009247">
    <property type="term" value="P:glycolipid biosynthetic process"/>
    <property type="evidence" value="ECO:0007669"/>
    <property type="project" value="UniProtKB-ARBA"/>
</dbReference>
<keyword evidence="7" id="KW-0812">Transmembrane</keyword>
<evidence type="ECO:0000256" key="6">
    <source>
        <dbReference type="ARBA" id="ARBA00023315"/>
    </source>
</evidence>
<protein>
    <submittedName>
        <fullName evidence="8">LPS biosynthesis protein</fullName>
    </submittedName>
</protein>
<evidence type="ECO:0000256" key="5">
    <source>
        <dbReference type="ARBA" id="ARBA00023136"/>
    </source>
</evidence>
<evidence type="ECO:0000256" key="7">
    <source>
        <dbReference type="SAM" id="Phobius"/>
    </source>
</evidence>
<dbReference type="InterPro" id="IPR004960">
    <property type="entry name" value="LipA_acyltrans"/>
</dbReference>
<dbReference type="Proteomes" id="UP000503320">
    <property type="component" value="Chromosome"/>
</dbReference>
<keyword evidence="5 7" id="KW-0472">Membrane</keyword>
<proteinExistence type="predicted"/>
<dbReference type="KEGG" id="afri:E3E15_00325"/>
<dbReference type="RefSeq" id="WP_172106169.1">
    <property type="nucleotide sequence ID" value="NZ_CP038017.1"/>
</dbReference>
<dbReference type="EMBL" id="CP038017">
    <property type="protein sequence ID" value="QIV93882.1"/>
    <property type="molecule type" value="Genomic_DNA"/>
</dbReference>
<dbReference type="GO" id="GO:0016746">
    <property type="term" value="F:acyltransferase activity"/>
    <property type="evidence" value="ECO:0007669"/>
    <property type="project" value="UniProtKB-KW"/>
</dbReference>
<keyword evidence="4" id="KW-0808">Transferase</keyword>
<evidence type="ECO:0000256" key="3">
    <source>
        <dbReference type="ARBA" id="ARBA00022519"/>
    </source>
</evidence>
<dbReference type="GO" id="GO:0005886">
    <property type="term" value="C:plasma membrane"/>
    <property type="evidence" value="ECO:0007669"/>
    <property type="project" value="UniProtKB-SubCell"/>
</dbReference>
<comment type="subcellular location">
    <subcellularLocation>
        <location evidence="1">Cell inner membrane</location>
    </subcellularLocation>
</comment>